<feature type="compositionally biased region" description="Basic and acidic residues" evidence="1">
    <location>
        <begin position="55"/>
        <end position="90"/>
    </location>
</feature>
<feature type="compositionally biased region" description="Basic and acidic residues" evidence="1">
    <location>
        <begin position="16"/>
        <end position="27"/>
    </location>
</feature>
<sequence>MKRSGDALSKSMKKIAARDGRGNENKELTCAPSKLSSCCTSNRSSEASQPTGDGRGSDRETRKYDESYGERGGRRGDERGNDREVGRCSGSKDEFDLRISKLIPNSSCTGQLKAPVNHLAGSGVDVAGSDDVVAGTDDDVEGEEFPHAGRRLAAAMKSQRKKIKIQ</sequence>
<proteinExistence type="predicted"/>
<evidence type="ECO:0000313" key="3">
    <source>
        <dbReference type="Proteomes" id="UP001412067"/>
    </source>
</evidence>
<evidence type="ECO:0000313" key="2">
    <source>
        <dbReference type="EMBL" id="KAK8968163.1"/>
    </source>
</evidence>
<dbReference type="Proteomes" id="UP001412067">
    <property type="component" value="Unassembled WGS sequence"/>
</dbReference>
<accession>A0ABR2MW47</accession>
<name>A0ABR2MW47_9ASPA</name>
<feature type="region of interest" description="Disordered" evidence="1">
    <location>
        <begin position="1"/>
        <end position="90"/>
    </location>
</feature>
<comment type="caution">
    <text evidence="2">The sequence shown here is derived from an EMBL/GenBank/DDBJ whole genome shotgun (WGS) entry which is preliminary data.</text>
</comment>
<reference evidence="2 3" key="1">
    <citation type="journal article" date="2022" name="Nat. Plants">
        <title>Genomes of leafy and leafless Platanthera orchids illuminate the evolution of mycoheterotrophy.</title>
        <authorList>
            <person name="Li M.H."/>
            <person name="Liu K.W."/>
            <person name="Li Z."/>
            <person name="Lu H.C."/>
            <person name="Ye Q.L."/>
            <person name="Zhang D."/>
            <person name="Wang J.Y."/>
            <person name="Li Y.F."/>
            <person name="Zhong Z.M."/>
            <person name="Liu X."/>
            <person name="Yu X."/>
            <person name="Liu D.K."/>
            <person name="Tu X.D."/>
            <person name="Liu B."/>
            <person name="Hao Y."/>
            <person name="Liao X.Y."/>
            <person name="Jiang Y.T."/>
            <person name="Sun W.H."/>
            <person name="Chen J."/>
            <person name="Chen Y.Q."/>
            <person name="Ai Y."/>
            <person name="Zhai J.W."/>
            <person name="Wu S.S."/>
            <person name="Zhou Z."/>
            <person name="Hsiao Y.Y."/>
            <person name="Wu W.L."/>
            <person name="Chen Y.Y."/>
            <person name="Lin Y.F."/>
            <person name="Hsu J.L."/>
            <person name="Li C.Y."/>
            <person name="Wang Z.W."/>
            <person name="Zhao X."/>
            <person name="Zhong W.Y."/>
            <person name="Ma X.K."/>
            <person name="Ma L."/>
            <person name="Huang J."/>
            <person name="Chen G.Z."/>
            <person name="Huang M.Z."/>
            <person name="Huang L."/>
            <person name="Peng D.H."/>
            <person name="Luo Y.B."/>
            <person name="Zou S.Q."/>
            <person name="Chen S.P."/>
            <person name="Lan S."/>
            <person name="Tsai W.C."/>
            <person name="Van de Peer Y."/>
            <person name="Liu Z.J."/>
        </authorList>
    </citation>
    <scope>NUCLEOTIDE SEQUENCE [LARGE SCALE GENOMIC DNA]</scope>
    <source>
        <strain evidence="2">Lor288</strain>
    </source>
</reference>
<evidence type="ECO:0000256" key="1">
    <source>
        <dbReference type="SAM" id="MobiDB-lite"/>
    </source>
</evidence>
<feature type="compositionally biased region" description="Polar residues" evidence="1">
    <location>
        <begin position="34"/>
        <end position="51"/>
    </location>
</feature>
<keyword evidence="3" id="KW-1185">Reference proteome</keyword>
<organism evidence="2 3">
    <name type="scientific">Platanthera guangdongensis</name>
    <dbReference type="NCBI Taxonomy" id="2320717"/>
    <lineage>
        <taxon>Eukaryota</taxon>
        <taxon>Viridiplantae</taxon>
        <taxon>Streptophyta</taxon>
        <taxon>Embryophyta</taxon>
        <taxon>Tracheophyta</taxon>
        <taxon>Spermatophyta</taxon>
        <taxon>Magnoliopsida</taxon>
        <taxon>Liliopsida</taxon>
        <taxon>Asparagales</taxon>
        <taxon>Orchidaceae</taxon>
        <taxon>Orchidoideae</taxon>
        <taxon>Orchideae</taxon>
        <taxon>Orchidinae</taxon>
        <taxon>Platanthera</taxon>
    </lineage>
</organism>
<protein>
    <submittedName>
        <fullName evidence="2">Uncharacterized protein</fullName>
    </submittedName>
</protein>
<gene>
    <name evidence="2" type="ORF">KSP40_PGU000640</name>
</gene>
<dbReference type="EMBL" id="JBBWWR010000004">
    <property type="protein sequence ID" value="KAK8968163.1"/>
    <property type="molecule type" value="Genomic_DNA"/>
</dbReference>